<reference evidence="5" key="3">
    <citation type="submission" date="2025-08" db="UniProtKB">
        <authorList>
            <consortium name="Ensembl"/>
        </authorList>
    </citation>
    <scope>IDENTIFICATION</scope>
</reference>
<evidence type="ECO:0000313" key="6">
    <source>
        <dbReference type="Proteomes" id="UP000018467"/>
    </source>
</evidence>
<sequence>MPNILGHKNQEEAGLEIHQFYPLIKVQCSHDMQKFLCSVYFPECVNGLAKPVCRTTCESAKQGCVALMNKFGFSWPSPLECESFSTETSV</sequence>
<evidence type="ECO:0000259" key="4">
    <source>
        <dbReference type="PROSITE" id="PS50038"/>
    </source>
</evidence>
<dbReference type="Ensembl" id="ENSAMXT00000033437.1">
    <property type="protein sequence ID" value="ENSAMXP00000050856.1"/>
    <property type="gene ID" value="ENSAMXG00000043180.1"/>
</dbReference>
<evidence type="ECO:0000256" key="2">
    <source>
        <dbReference type="ARBA" id="ARBA00023157"/>
    </source>
</evidence>
<feature type="domain" description="FZ" evidence="4">
    <location>
        <begin position="1"/>
        <end position="90"/>
    </location>
</feature>
<keyword evidence="1" id="KW-0217">Developmental protein</keyword>
<dbReference type="GO" id="GO:0060070">
    <property type="term" value="P:canonical Wnt signaling pathway"/>
    <property type="evidence" value="ECO:0007669"/>
    <property type="project" value="TreeGrafter"/>
</dbReference>
<reference evidence="5" key="4">
    <citation type="submission" date="2025-09" db="UniProtKB">
        <authorList>
            <consortium name="Ensembl"/>
        </authorList>
    </citation>
    <scope>IDENTIFICATION</scope>
</reference>
<dbReference type="InterPro" id="IPR036790">
    <property type="entry name" value="Frizzled_dom_sf"/>
</dbReference>
<name>A0A3B1KA77_ASTMX</name>
<dbReference type="GO" id="GO:0042813">
    <property type="term" value="F:Wnt receptor activity"/>
    <property type="evidence" value="ECO:0007669"/>
    <property type="project" value="TreeGrafter"/>
</dbReference>
<dbReference type="GO" id="GO:0005886">
    <property type="term" value="C:plasma membrane"/>
    <property type="evidence" value="ECO:0007669"/>
    <property type="project" value="TreeGrafter"/>
</dbReference>
<dbReference type="PANTHER" id="PTHR11309:SF47">
    <property type="entry name" value="FRIZZLED"/>
    <property type="match status" value="1"/>
</dbReference>
<dbReference type="STRING" id="7994.ENSAMXP00000050856"/>
<reference evidence="6" key="2">
    <citation type="journal article" date="2014" name="Nat. Commun.">
        <title>The cavefish genome reveals candidate genes for eye loss.</title>
        <authorList>
            <person name="McGaugh S.E."/>
            <person name="Gross J.B."/>
            <person name="Aken B."/>
            <person name="Blin M."/>
            <person name="Borowsky R."/>
            <person name="Chalopin D."/>
            <person name="Hinaux H."/>
            <person name="Jeffery W.R."/>
            <person name="Keene A."/>
            <person name="Ma L."/>
            <person name="Minx P."/>
            <person name="Murphy D."/>
            <person name="O'Quin K.E."/>
            <person name="Retaux S."/>
            <person name="Rohner N."/>
            <person name="Searle S.M."/>
            <person name="Stahl B.A."/>
            <person name="Tabin C."/>
            <person name="Volff J.N."/>
            <person name="Yoshizawa M."/>
            <person name="Warren W.C."/>
        </authorList>
    </citation>
    <scope>NUCLEOTIDE SEQUENCE [LARGE SCALE GENOMIC DNA]</scope>
    <source>
        <strain evidence="6">female</strain>
    </source>
</reference>
<evidence type="ECO:0000256" key="1">
    <source>
        <dbReference type="ARBA" id="ARBA00022473"/>
    </source>
</evidence>
<reference evidence="6" key="1">
    <citation type="submission" date="2013-03" db="EMBL/GenBank/DDBJ databases">
        <authorList>
            <person name="Jeffery W."/>
            <person name="Warren W."/>
            <person name="Wilson R.K."/>
        </authorList>
    </citation>
    <scope>NUCLEOTIDE SEQUENCE</scope>
    <source>
        <strain evidence="6">female</strain>
    </source>
</reference>
<keyword evidence="6" id="KW-1185">Reference proteome</keyword>
<dbReference type="PANTHER" id="PTHR11309">
    <property type="entry name" value="FRIZZLED"/>
    <property type="match status" value="1"/>
</dbReference>
<dbReference type="Proteomes" id="UP000018467">
    <property type="component" value="Unassembled WGS sequence"/>
</dbReference>
<dbReference type="AlphaFoldDB" id="A0A3B1KA77"/>
<evidence type="ECO:0000256" key="3">
    <source>
        <dbReference type="PROSITE-ProRule" id="PRU00090"/>
    </source>
</evidence>
<accession>A0A3B1KA77</accession>
<dbReference type="InterPro" id="IPR020067">
    <property type="entry name" value="Frizzled_dom"/>
</dbReference>
<dbReference type="GO" id="GO:0017147">
    <property type="term" value="F:Wnt-protein binding"/>
    <property type="evidence" value="ECO:0007669"/>
    <property type="project" value="TreeGrafter"/>
</dbReference>
<dbReference type="Bgee" id="ENSAMXG00000043180">
    <property type="expression patterns" value="Expressed in zone of skin and 14 other cell types or tissues"/>
</dbReference>
<dbReference type="GeneTree" id="ENSGT00940000162584"/>
<dbReference type="PROSITE" id="PS50038">
    <property type="entry name" value="FZ"/>
    <property type="match status" value="1"/>
</dbReference>
<dbReference type="InterPro" id="IPR015526">
    <property type="entry name" value="Frizzled/SFRP"/>
</dbReference>
<dbReference type="Gene3D" id="1.10.2000.10">
    <property type="entry name" value="Frizzled cysteine-rich domain"/>
    <property type="match status" value="1"/>
</dbReference>
<feature type="disulfide bond" evidence="3">
    <location>
        <begin position="57"/>
        <end position="81"/>
    </location>
</feature>
<organism evidence="5 6">
    <name type="scientific">Astyanax mexicanus</name>
    <name type="common">Blind cave fish</name>
    <name type="synonym">Astyanax fasciatus mexicanus</name>
    <dbReference type="NCBI Taxonomy" id="7994"/>
    <lineage>
        <taxon>Eukaryota</taxon>
        <taxon>Metazoa</taxon>
        <taxon>Chordata</taxon>
        <taxon>Craniata</taxon>
        <taxon>Vertebrata</taxon>
        <taxon>Euteleostomi</taxon>
        <taxon>Actinopterygii</taxon>
        <taxon>Neopterygii</taxon>
        <taxon>Teleostei</taxon>
        <taxon>Ostariophysi</taxon>
        <taxon>Characiformes</taxon>
        <taxon>Characoidei</taxon>
        <taxon>Acestrorhamphidae</taxon>
        <taxon>Acestrorhamphinae</taxon>
        <taxon>Astyanax</taxon>
    </lineage>
</organism>
<comment type="caution">
    <text evidence="3">Lacks conserved residue(s) required for the propagation of feature annotation.</text>
</comment>
<evidence type="ECO:0000313" key="5">
    <source>
        <dbReference type="Ensembl" id="ENSAMXP00000050856.1"/>
    </source>
</evidence>
<proteinExistence type="predicted"/>
<dbReference type="GO" id="GO:0035567">
    <property type="term" value="P:non-canonical Wnt signaling pathway"/>
    <property type="evidence" value="ECO:0007669"/>
    <property type="project" value="TreeGrafter"/>
</dbReference>
<dbReference type="Pfam" id="PF01392">
    <property type="entry name" value="Fz"/>
    <property type="match status" value="1"/>
</dbReference>
<dbReference type="SUPFAM" id="SSF63501">
    <property type="entry name" value="Frizzled cysteine-rich domain"/>
    <property type="match status" value="1"/>
</dbReference>
<protein>
    <recommendedName>
        <fullName evidence="4">FZ domain-containing protein</fullName>
    </recommendedName>
</protein>
<dbReference type="SMART" id="SM00063">
    <property type="entry name" value="FRI"/>
    <property type="match status" value="1"/>
</dbReference>
<keyword evidence="2 3" id="KW-1015">Disulfide bond</keyword>
<dbReference type="InParanoid" id="A0A3B1KA77"/>